<evidence type="ECO:0000256" key="7">
    <source>
        <dbReference type="ARBA" id="ARBA00022679"/>
    </source>
</evidence>
<evidence type="ECO:0000256" key="11">
    <source>
        <dbReference type="ARBA" id="ARBA00031350"/>
    </source>
</evidence>
<evidence type="ECO:0000256" key="5">
    <source>
        <dbReference type="ARBA" id="ARBA00022490"/>
    </source>
</evidence>
<organism evidence="13 14">
    <name type="scientific">Actinomadura livida</name>
    <dbReference type="NCBI Taxonomy" id="79909"/>
    <lineage>
        <taxon>Bacteria</taxon>
        <taxon>Bacillati</taxon>
        <taxon>Actinomycetota</taxon>
        <taxon>Actinomycetes</taxon>
        <taxon>Streptosporangiales</taxon>
        <taxon>Thermomonosporaceae</taxon>
        <taxon>Actinomadura</taxon>
    </lineage>
</organism>
<sequence length="295" mass="31274">MEAVCHVQRDRKAVNVHDAIASVPRAPFIPEEIFVRDEAGWLVSLRRADDPDRWREQVEADAPVVTRVEPDPSLPAGICDPETGKGMISTSSSSAPSIMAHLIEVMELEAGMRVLEIGTGTGYNAAVLAKLVGAGNVVSTELDPVAASQARKALTSVGLPVEVVTRDGEGGFPPGAPFDRIIVTASAHTIPYAWVRQTRPGGLIVVPLAPTVHPDWPLAVLRVQDSGTAQGRCVGSAPFMPLRAQQVSAQSVQAAEERWQAAGKADLSRYGLTVTPEGQYTWLDSPGNPLAVTPG</sequence>
<evidence type="ECO:0000256" key="3">
    <source>
        <dbReference type="ARBA" id="ARBA00011890"/>
    </source>
</evidence>
<evidence type="ECO:0000256" key="9">
    <source>
        <dbReference type="ARBA" id="ARBA00030757"/>
    </source>
</evidence>
<dbReference type="Proteomes" id="UP001501427">
    <property type="component" value="Unassembled WGS sequence"/>
</dbReference>
<dbReference type="EC" id="2.1.1.77" evidence="3"/>
<keyword evidence="6" id="KW-0489">Methyltransferase</keyword>
<name>A0ABN1ETN6_9ACTN</name>
<evidence type="ECO:0000313" key="14">
    <source>
        <dbReference type="Proteomes" id="UP001501427"/>
    </source>
</evidence>
<comment type="caution">
    <text evidence="13">The sequence shown here is derived from an EMBL/GenBank/DDBJ whole genome shotgun (WGS) entry which is preliminary data.</text>
</comment>
<dbReference type="SUPFAM" id="SSF53335">
    <property type="entry name" value="S-adenosyl-L-methionine-dependent methyltransferases"/>
    <property type="match status" value="1"/>
</dbReference>
<dbReference type="CDD" id="cd02440">
    <property type="entry name" value="AdoMet_MTases"/>
    <property type="match status" value="1"/>
</dbReference>
<evidence type="ECO:0000256" key="6">
    <source>
        <dbReference type="ARBA" id="ARBA00022603"/>
    </source>
</evidence>
<reference evidence="13 14" key="1">
    <citation type="journal article" date="2019" name="Int. J. Syst. Evol. Microbiol.">
        <title>The Global Catalogue of Microorganisms (GCM) 10K type strain sequencing project: providing services to taxonomists for standard genome sequencing and annotation.</title>
        <authorList>
            <consortium name="The Broad Institute Genomics Platform"/>
            <consortium name="The Broad Institute Genome Sequencing Center for Infectious Disease"/>
            <person name="Wu L."/>
            <person name="Ma J."/>
        </authorList>
    </citation>
    <scope>NUCLEOTIDE SEQUENCE [LARGE SCALE GENOMIC DNA]</scope>
    <source>
        <strain evidence="13 14">JCM 10667</strain>
    </source>
</reference>
<dbReference type="Pfam" id="PF01135">
    <property type="entry name" value="PCMT"/>
    <property type="match status" value="1"/>
</dbReference>
<dbReference type="PANTHER" id="PTHR11579:SF0">
    <property type="entry name" value="PROTEIN-L-ISOASPARTATE(D-ASPARTATE) O-METHYLTRANSFERASE"/>
    <property type="match status" value="1"/>
</dbReference>
<comment type="similarity">
    <text evidence="2">Belongs to the methyltransferase superfamily. L-isoaspartyl/D-aspartyl protein methyltransferase family.</text>
</comment>
<evidence type="ECO:0000256" key="2">
    <source>
        <dbReference type="ARBA" id="ARBA00005369"/>
    </source>
</evidence>
<accession>A0ABN1ETN6</accession>
<keyword evidence="5" id="KW-0963">Cytoplasm</keyword>
<proteinExistence type="inferred from homology"/>
<dbReference type="InterPro" id="IPR000682">
    <property type="entry name" value="PCMT"/>
</dbReference>
<evidence type="ECO:0000313" key="13">
    <source>
        <dbReference type="EMBL" id="GAA0574260.1"/>
    </source>
</evidence>
<keyword evidence="8" id="KW-0949">S-adenosyl-L-methionine</keyword>
<evidence type="ECO:0000256" key="1">
    <source>
        <dbReference type="ARBA" id="ARBA00004496"/>
    </source>
</evidence>
<evidence type="ECO:0000256" key="4">
    <source>
        <dbReference type="ARBA" id="ARBA00013346"/>
    </source>
</evidence>
<evidence type="ECO:0000256" key="12">
    <source>
        <dbReference type="SAM" id="MobiDB-lite"/>
    </source>
</evidence>
<keyword evidence="14" id="KW-1185">Reference proteome</keyword>
<comment type="subcellular location">
    <subcellularLocation>
        <location evidence="1">Cytoplasm</location>
    </subcellularLocation>
</comment>
<keyword evidence="7" id="KW-0808">Transferase</keyword>
<evidence type="ECO:0000256" key="8">
    <source>
        <dbReference type="ARBA" id="ARBA00022691"/>
    </source>
</evidence>
<gene>
    <name evidence="13" type="ORF">GCM10009546_41200</name>
</gene>
<dbReference type="EMBL" id="BAAAHD010000034">
    <property type="protein sequence ID" value="GAA0574260.1"/>
    <property type="molecule type" value="Genomic_DNA"/>
</dbReference>
<dbReference type="PANTHER" id="PTHR11579">
    <property type="entry name" value="PROTEIN-L-ISOASPARTATE O-METHYLTRANSFERASE"/>
    <property type="match status" value="1"/>
</dbReference>
<feature type="region of interest" description="Disordered" evidence="12">
    <location>
        <begin position="67"/>
        <end position="91"/>
    </location>
</feature>
<protein>
    <recommendedName>
        <fullName evidence="4">Protein-L-isoaspartate O-methyltransferase</fullName>
        <ecNumber evidence="3">2.1.1.77</ecNumber>
    </recommendedName>
    <alternativeName>
        <fullName evidence="11">L-isoaspartyl protein carboxyl methyltransferase</fullName>
    </alternativeName>
    <alternativeName>
        <fullName evidence="9">Protein L-isoaspartyl methyltransferase</fullName>
    </alternativeName>
    <alternativeName>
        <fullName evidence="10">Protein-beta-aspartate methyltransferase</fullName>
    </alternativeName>
</protein>
<dbReference type="Gene3D" id="3.40.50.150">
    <property type="entry name" value="Vaccinia Virus protein VP39"/>
    <property type="match status" value="1"/>
</dbReference>
<dbReference type="InterPro" id="IPR029063">
    <property type="entry name" value="SAM-dependent_MTases_sf"/>
</dbReference>
<evidence type="ECO:0000256" key="10">
    <source>
        <dbReference type="ARBA" id="ARBA00031323"/>
    </source>
</evidence>